<reference evidence="1 2" key="1">
    <citation type="submission" date="2023-03" db="EMBL/GenBank/DDBJ databases">
        <title>Genome sequence of Microbacterium sp. KACC 23027.</title>
        <authorList>
            <person name="Kim S."/>
            <person name="Heo J."/>
            <person name="Kwon S.-W."/>
        </authorList>
    </citation>
    <scope>NUCLEOTIDE SEQUENCE [LARGE SCALE GENOMIC DNA]</scope>
    <source>
        <strain evidence="1 2">KACC 23027</strain>
    </source>
</reference>
<evidence type="ECO:0000313" key="2">
    <source>
        <dbReference type="Proteomes" id="UP001214553"/>
    </source>
</evidence>
<dbReference type="Proteomes" id="UP001214553">
    <property type="component" value="Chromosome"/>
</dbReference>
<dbReference type="RefSeq" id="WP_275278143.1">
    <property type="nucleotide sequence ID" value="NZ_CP119108.1"/>
</dbReference>
<keyword evidence="2" id="KW-1185">Reference proteome</keyword>
<dbReference type="InterPro" id="IPR024248">
    <property type="entry name" value="DUF2695"/>
</dbReference>
<accession>A0ABY8BX89</accession>
<evidence type="ECO:0000313" key="1">
    <source>
        <dbReference type="EMBL" id="WEG08816.1"/>
    </source>
</evidence>
<organism evidence="1 2">
    <name type="scientific">Microbacterium horticulturae</name>
    <dbReference type="NCBI Taxonomy" id="3028316"/>
    <lineage>
        <taxon>Bacteria</taxon>
        <taxon>Bacillati</taxon>
        <taxon>Actinomycetota</taxon>
        <taxon>Actinomycetes</taxon>
        <taxon>Micrococcales</taxon>
        <taxon>Microbacteriaceae</taxon>
        <taxon>Microbacterium</taxon>
    </lineage>
</organism>
<protein>
    <submittedName>
        <fullName evidence="1">DUF2695 domain-containing protein</fullName>
    </submittedName>
</protein>
<dbReference type="Pfam" id="PF10905">
    <property type="entry name" value="DUF2695"/>
    <property type="match status" value="1"/>
</dbReference>
<name>A0ABY8BX89_9MICO</name>
<sequence length="117" mass="13138">MEQNSLFEAESIVHEFAAALTAPHDRECLPCYLDRVLHDAQCDGTLRFASAYRDAVAPRATGLERRMHEGGGCCDCEILMNVYLAKSDTVTPCPGVRRGSTQPCGLWHRRRRGDGWW</sequence>
<dbReference type="EMBL" id="CP119108">
    <property type="protein sequence ID" value="WEG08816.1"/>
    <property type="molecule type" value="Genomic_DNA"/>
</dbReference>
<proteinExistence type="predicted"/>
<gene>
    <name evidence="1" type="ORF">PU630_16490</name>
</gene>